<dbReference type="Proteomes" id="UP000298390">
    <property type="component" value="Unassembled WGS sequence"/>
</dbReference>
<sequence>MQLTASAILALLPALSAFVGQVNGVPTRLVKRQDVVSVHGTINEPAESAAIAPGATFDFDFESVNYCESGYEPITVYLFENEPDVSDMNADGSFPESAYLYEFGEWLIPNFGLPAQQDPPPPPSNLTMPDFSQASTNAATYSDATFYLTVVETYLDCPGDVAKEFGVTTNSIVYNATTA</sequence>
<evidence type="ECO:0000313" key="2">
    <source>
        <dbReference type="EMBL" id="TFY68169.1"/>
    </source>
</evidence>
<comment type="caution">
    <text evidence="2">The sequence shown here is derived from an EMBL/GenBank/DDBJ whole genome shotgun (WGS) entry which is preliminary data.</text>
</comment>
<accession>A0A4Y9Z461</accession>
<reference evidence="2 3" key="1">
    <citation type="submission" date="2019-01" db="EMBL/GenBank/DDBJ databases">
        <title>Genome sequencing of the rare red list fungi Fomitopsis rosea.</title>
        <authorList>
            <person name="Buettner E."/>
            <person name="Kellner H."/>
        </authorList>
    </citation>
    <scope>NUCLEOTIDE SEQUENCE [LARGE SCALE GENOMIC DNA]</scope>
    <source>
        <strain evidence="2 3">DSM 105464</strain>
    </source>
</reference>
<dbReference type="AlphaFoldDB" id="A0A4Y9Z461"/>
<dbReference type="EMBL" id="SEKV01000036">
    <property type="protein sequence ID" value="TFY68169.1"/>
    <property type="molecule type" value="Genomic_DNA"/>
</dbReference>
<name>A0A4Y9Z461_9APHY</name>
<protein>
    <submittedName>
        <fullName evidence="2">Uncharacterized protein</fullName>
    </submittedName>
</protein>
<feature type="signal peptide" evidence="1">
    <location>
        <begin position="1"/>
        <end position="24"/>
    </location>
</feature>
<evidence type="ECO:0000256" key="1">
    <source>
        <dbReference type="SAM" id="SignalP"/>
    </source>
</evidence>
<organism evidence="2 3">
    <name type="scientific">Rhodofomes roseus</name>
    <dbReference type="NCBI Taxonomy" id="34475"/>
    <lineage>
        <taxon>Eukaryota</taxon>
        <taxon>Fungi</taxon>
        <taxon>Dikarya</taxon>
        <taxon>Basidiomycota</taxon>
        <taxon>Agaricomycotina</taxon>
        <taxon>Agaricomycetes</taxon>
        <taxon>Polyporales</taxon>
        <taxon>Rhodofomes</taxon>
    </lineage>
</organism>
<evidence type="ECO:0000313" key="3">
    <source>
        <dbReference type="Proteomes" id="UP000298390"/>
    </source>
</evidence>
<feature type="chain" id="PRO_5021253433" evidence="1">
    <location>
        <begin position="25"/>
        <end position="179"/>
    </location>
</feature>
<keyword evidence="1" id="KW-0732">Signal</keyword>
<proteinExistence type="predicted"/>
<gene>
    <name evidence="2" type="ORF">EVJ58_g1173</name>
</gene>